<evidence type="ECO:0000313" key="2">
    <source>
        <dbReference type="Proteomes" id="UP001442841"/>
    </source>
</evidence>
<reference evidence="1 2" key="1">
    <citation type="submission" date="2024-04" db="EMBL/GenBank/DDBJ databases">
        <title>Isolation of an actinomycete strain from pig manure.</title>
        <authorList>
            <person name="Gong T."/>
            <person name="Yu Z."/>
            <person name="An M."/>
            <person name="Wei C."/>
            <person name="Yang W."/>
            <person name="Liu L."/>
        </authorList>
    </citation>
    <scope>NUCLEOTIDE SEQUENCE [LARGE SCALE GENOMIC DNA]</scope>
    <source>
        <strain evidence="1 2">ZF39</strain>
    </source>
</reference>
<sequence>MTVAGWQTRAFGHLGQIADFFLPPFQMGTRRLVRRTTSGRVGPALPFQAFTYVVDDVEIEVASLPLPFPLPPLVVHRGPSVRAGVLTPVGDVGDLARVTGVGERDAFEVACGQPEFARAVLQPAIAQSLRSWGSPFSGSTRDGLLPNFDIALDGAHLVAVNGPTPDDPRFPTYLTRLLGLTLALVNAPIRHFVRPPRPPGLGFRGRLWAWEPNIPGIAFRYRSFAGLGEHNRIGQAIGVVRGRVADLPFTALGCPDPDFAVLVVHTGMRLPPLWIGGQDGAGRTGVPDFDRRWRLHCPDPRFAADLLPTESLQRLAATDRELLPTLRVQGGELGVRLRRWSEADIADAVDLLEDLLAGAAWELRRALGVRTSGR</sequence>
<proteinExistence type="predicted"/>
<organism evidence="1 2">
    <name type="scientific">Ammonicoccus fulvus</name>
    <dbReference type="NCBI Taxonomy" id="3138240"/>
    <lineage>
        <taxon>Bacteria</taxon>
        <taxon>Bacillati</taxon>
        <taxon>Actinomycetota</taxon>
        <taxon>Actinomycetes</taxon>
        <taxon>Propionibacteriales</taxon>
        <taxon>Propionibacteriaceae</taxon>
        <taxon>Ammonicoccus</taxon>
    </lineage>
</organism>
<dbReference type="Proteomes" id="UP001442841">
    <property type="component" value="Chromosome"/>
</dbReference>
<name>A0ABZ3FRY0_9ACTN</name>
<dbReference type="EMBL" id="CP154795">
    <property type="protein sequence ID" value="XAN08833.1"/>
    <property type="molecule type" value="Genomic_DNA"/>
</dbReference>
<keyword evidence="2" id="KW-1185">Reference proteome</keyword>
<dbReference type="RefSeq" id="WP_425310263.1">
    <property type="nucleotide sequence ID" value="NZ_CP154795.1"/>
</dbReference>
<evidence type="ECO:0000313" key="1">
    <source>
        <dbReference type="EMBL" id="XAN08833.1"/>
    </source>
</evidence>
<gene>
    <name evidence="1" type="ORF">AADG42_16470</name>
</gene>
<accession>A0ABZ3FRY0</accession>
<protein>
    <submittedName>
        <fullName evidence="1">Uncharacterized protein</fullName>
    </submittedName>
</protein>